<reference evidence="1 2" key="1">
    <citation type="submission" date="2019-07" db="EMBL/GenBank/DDBJ databases">
        <title>Complete Genome Sequence of Leptotrichia hofstadii Strain JCM16775.</title>
        <authorList>
            <person name="Watanabe S."/>
            <person name="Cui L."/>
        </authorList>
    </citation>
    <scope>NUCLEOTIDE SEQUENCE [LARGE SCALE GENOMIC DNA]</scope>
    <source>
        <strain evidence="1 2">JCM16775</strain>
    </source>
</reference>
<name>A0A510JG12_9FUSO</name>
<proteinExistence type="predicted"/>
<accession>A0A510JG12</accession>
<gene>
    <name evidence="1" type="ORF">JCM16775_0793</name>
</gene>
<dbReference type="OrthoDB" id="81579at2"/>
<dbReference type="KEGG" id="lhf:JCM16775_0793"/>
<organism evidence="1 2">
    <name type="scientific">Leptotrichia hofstadii</name>
    <dbReference type="NCBI Taxonomy" id="157688"/>
    <lineage>
        <taxon>Bacteria</taxon>
        <taxon>Fusobacteriati</taxon>
        <taxon>Fusobacteriota</taxon>
        <taxon>Fusobacteriia</taxon>
        <taxon>Fusobacteriales</taxon>
        <taxon>Leptotrichiaceae</taxon>
        <taxon>Leptotrichia</taxon>
    </lineage>
</organism>
<evidence type="ECO:0000313" key="2">
    <source>
        <dbReference type="Proteomes" id="UP000321892"/>
    </source>
</evidence>
<dbReference type="RefSeq" id="WP_026746734.1">
    <property type="nucleotide sequence ID" value="NZ_AP019823.1"/>
</dbReference>
<keyword evidence="2" id="KW-1185">Reference proteome</keyword>
<dbReference type="AlphaFoldDB" id="A0A510JG12"/>
<protein>
    <submittedName>
        <fullName evidence="1">Uncharacterized protein</fullName>
    </submittedName>
</protein>
<dbReference type="Proteomes" id="UP000321892">
    <property type="component" value="Chromosome"/>
</dbReference>
<dbReference type="EMBL" id="AP019823">
    <property type="protein sequence ID" value="BBM38086.1"/>
    <property type="molecule type" value="Genomic_DNA"/>
</dbReference>
<sequence length="359" mass="42952">MKINNYIYTDSEIIKNNEDILNTNENTGYYEISIKDENSLLILKKVDEKAEENIPDNNFNISFYNKLKEYFNPLEIILEDKKFYVVNKDVFLKKLNEKTFDYFRKYPAKAEAVNKILFAMKESLKYENLEQEMEETSIFPYLFKIDEIKDIGNKTIESKTPEIYSGYNVPTLKTYVTKKVHRKKIKINFEERLDESKSSPEQIKSGFKQILELPETEPFDFDFFIKGYYIYNTETETVEKMEVDKEIKFYNVATSTKRVLELEGFDENEKDEGRTYDEAVGELFEYLDKLGRKKEIDRQEFENFVDEIAFSEKPKIFKTLKWYIETNKIGFLELIEGERDRIYISMKDVLKVFEEIFEI</sequence>
<evidence type="ECO:0000313" key="1">
    <source>
        <dbReference type="EMBL" id="BBM38086.1"/>
    </source>
</evidence>